<dbReference type="Gene3D" id="1.10.150.130">
    <property type="match status" value="1"/>
</dbReference>
<accession>A0AAU7DP80</accession>
<dbReference type="Gene3D" id="1.10.443.10">
    <property type="entry name" value="Intergrase catalytic core"/>
    <property type="match status" value="1"/>
</dbReference>
<dbReference type="InterPro" id="IPR010998">
    <property type="entry name" value="Integrase_recombinase_N"/>
</dbReference>
<feature type="domain" description="Tyr recombinase" evidence="6">
    <location>
        <begin position="189"/>
        <end position="392"/>
    </location>
</feature>
<evidence type="ECO:0000259" key="6">
    <source>
        <dbReference type="PROSITE" id="PS51898"/>
    </source>
</evidence>
<dbReference type="InterPro" id="IPR002104">
    <property type="entry name" value="Integrase_catalytic"/>
</dbReference>
<reference evidence="8" key="1">
    <citation type="submission" date="2023-03" db="EMBL/GenBank/DDBJ databases">
        <title>Edaphobacter sp.</title>
        <authorList>
            <person name="Huber K.J."/>
            <person name="Papendorf J."/>
            <person name="Pilke C."/>
            <person name="Bunk B."/>
            <person name="Sproeer C."/>
            <person name="Pester M."/>
        </authorList>
    </citation>
    <scope>NUCLEOTIDE SEQUENCE</scope>
    <source>
        <strain evidence="8">DSM 110680</strain>
    </source>
</reference>
<evidence type="ECO:0000256" key="4">
    <source>
        <dbReference type="ARBA" id="ARBA00023172"/>
    </source>
</evidence>
<gene>
    <name evidence="8" type="ORF">P8935_09040</name>
</gene>
<dbReference type="AlphaFoldDB" id="A0AAU7DP80"/>
<name>A0AAU7DP80_9BACT</name>
<dbReference type="RefSeq" id="WP_348264667.1">
    <property type="nucleotide sequence ID" value="NZ_CP121196.1"/>
</dbReference>
<dbReference type="PROSITE" id="PS51900">
    <property type="entry name" value="CB"/>
    <property type="match status" value="1"/>
</dbReference>
<evidence type="ECO:0000256" key="1">
    <source>
        <dbReference type="ARBA" id="ARBA00008857"/>
    </source>
</evidence>
<dbReference type="CDD" id="cd00397">
    <property type="entry name" value="DNA_BRE_C"/>
    <property type="match status" value="1"/>
</dbReference>
<comment type="similarity">
    <text evidence="1">Belongs to the 'phage' integrase family.</text>
</comment>
<dbReference type="GO" id="GO:0003677">
    <property type="term" value="F:DNA binding"/>
    <property type="evidence" value="ECO:0007669"/>
    <property type="project" value="UniProtKB-UniRule"/>
</dbReference>
<dbReference type="InterPro" id="IPR044068">
    <property type="entry name" value="CB"/>
</dbReference>
<dbReference type="SUPFAM" id="SSF56349">
    <property type="entry name" value="DNA breaking-rejoining enzymes"/>
    <property type="match status" value="1"/>
</dbReference>
<evidence type="ECO:0000259" key="7">
    <source>
        <dbReference type="PROSITE" id="PS51900"/>
    </source>
</evidence>
<feature type="domain" description="Core-binding (CB)" evidence="7">
    <location>
        <begin position="77"/>
        <end position="164"/>
    </location>
</feature>
<dbReference type="PANTHER" id="PTHR30349">
    <property type="entry name" value="PHAGE INTEGRASE-RELATED"/>
    <property type="match status" value="1"/>
</dbReference>
<dbReference type="GO" id="GO:0015074">
    <property type="term" value="P:DNA integration"/>
    <property type="evidence" value="ECO:0007669"/>
    <property type="project" value="UniProtKB-KW"/>
</dbReference>
<keyword evidence="3 5" id="KW-0238">DNA-binding</keyword>
<dbReference type="GO" id="GO:0006310">
    <property type="term" value="P:DNA recombination"/>
    <property type="evidence" value="ECO:0007669"/>
    <property type="project" value="UniProtKB-KW"/>
</dbReference>
<dbReference type="PANTHER" id="PTHR30349:SF41">
    <property type="entry name" value="INTEGRASE_RECOMBINASE PROTEIN MJ0367-RELATED"/>
    <property type="match status" value="1"/>
</dbReference>
<evidence type="ECO:0000313" key="8">
    <source>
        <dbReference type="EMBL" id="XBH19450.1"/>
    </source>
</evidence>
<keyword evidence="4" id="KW-0233">DNA recombination</keyword>
<sequence length="405" mass="47179">MLKKQIFDPESEIPIFGDALAYVRDGHWQFRMYVAAEKKYVVRSLKTRNRATAISKAQDMYHEILMEVKSGKKLFSMTTKEAVAEYLKYRHKDIATKGIVVGRFTTITSHLNHFLDFIGRDTRMKDLGVDHMEDYYGFRLGEKASQSTIFNEQSTINAMMKWLYRNGNTNFESFIYRPVSKIDTRAEDIRKATITEDEYIALYTAARSYVRRSEGEEYLEREIARHWILINANCGMRNGEARQLKVRDAEIFTVKASNELDRTLVRLTIQAETSKWRKSRMAVCRGGKYFERLRELLKSKNDDLVFSVDGTTPFTEKLLLKHFYAICSLAKIKDFRERGISPYSLRHFMITERVRAGLNVLSVADMCGTSIKEIEATYHHMFDDVRISNALIPSRRRAAKKPEEK</sequence>
<evidence type="ECO:0000256" key="5">
    <source>
        <dbReference type="PROSITE-ProRule" id="PRU01248"/>
    </source>
</evidence>
<organism evidence="8">
    <name type="scientific">Telmatobacter sp. DSM 110680</name>
    <dbReference type="NCBI Taxonomy" id="3036704"/>
    <lineage>
        <taxon>Bacteria</taxon>
        <taxon>Pseudomonadati</taxon>
        <taxon>Acidobacteriota</taxon>
        <taxon>Terriglobia</taxon>
        <taxon>Terriglobales</taxon>
        <taxon>Acidobacteriaceae</taxon>
        <taxon>Telmatobacter</taxon>
    </lineage>
</organism>
<evidence type="ECO:0000256" key="3">
    <source>
        <dbReference type="ARBA" id="ARBA00023125"/>
    </source>
</evidence>
<dbReference type="Pfam" id="PF00589">
    <property type="entry name" value="Phage_integrase"/>
    <property type="match status" value="1"/>
</dbReference>
<dbReference type="EMBL" id="CP121196">
    <property type="protein sequence ID" value="XBH19450.1"/>
    <property type="molecule type" value="Genomic_DNA"/>
</dbReference>
<proteinExistence type="inferred from homology"/>
<dbReference type="InterPro" id="IPR050090">
    <property type="entry name" value="Tyrosine_recombinase_XerCD"/>
</dbReference>
<evidence type="ECO:0000256" key="2">
    <source>
        <dbReference type="ARBA" id="ARBA00022908"/>
    </source>
</evidence>
<protein>
    <submittedName>
        <fullName evidence="8">Site-specific integrase</fullName>
    </submittedName>
</protein>
<dbReference type="PROSITE" id="PS51898">
    <property type="entry name" value="TYR_RECOMBINASE"/>
    <property type="match status" value="1"/>
</dbReference>
<keyword evidence="2" id="KW-0229">DNA integration</keyword>
<dbReference type="InterPro" id="IPR011010">
    <property type="entry name" value="DNA_brk_join_enz"/>
</dbReference>
<dbReference type="InterPro" id="IPR013762">
    <property type="entry name" value="Integrase-like_cat_sf"/>
</dbReference>